<keyword evidence="3" id="KW-1185">Reference proteome</keyword>
<dbReference type="AlphaFoldDB" id="A0A0C9XRU2"/>
<sequence>MALGFWEFWSKLSVSFLLLSSISRGPLSMLTSLGAVLELSYTGSNNSTIPSSETCPEVILGNKCARCLKLVEISTLPRPKASLPHRAEQLPDA</sequence>
<evidence type="ECO:0000256" key="1">
    <source>
        <dbReference type="SAM" id="SignalP"/>
    </source>
</evidence>
<keyword evidence="1" id="KW-0732">Signal</keyword>
<proteinExistence type="predicted"/>
<dbReference type="Proteomes" id="UP000054477">
    <property type="component" value="Unassembled WGS sequence"/>
</dbReference>
<name>A0A0C9XRU2_9AGAR</name>
<gene>
    <name evidence="2" type="ORF">K443DRAFT_611757</name>
</gene>
<reference evidence="3" key="2">
    <citation type="submission" date="2015-01" db="EMBL/GenBank/DDBJ databases">
        <title>Evolutionary Origins and Diversification of the Mycorrhizal Mutualists.</title>
        <authorList>
            <consortium name="DOE Joint Genome Institute"/>
            <consortium name="Mycorrhizal Genomics Consortium"/>
            <person name="Kohler A."/>
            <person name="Kuo A."/>
            <person name="Nagy L.G."/>
            <person name="Floudas D."/>
            <person name="Copeland A."/>
            <person name="Barry K.W."/>
            <person name="Cichocki N."/>
            <person name="Veneault-Fourrey C."/>
            <person name="LaButti K."/>
            <person name="Lindquist E.A."/>
            <person name="Lipzen A."/>
            <person name="Lundell T."/>
            <person name="Morin E."/>
            <person name="Murat C."/>
            <person name="Riley R."/>
            <person name="Ohm R."/>
            <person name="Sun H."/>
            <person name="Tunlid A."/>
            <person name="Henrissat B."/>
            <person name="Grigoriev I.V."/>
            <person name="Hibbett D.S."/>
            <person name="Martin F."/>
        </authorList>
    </citation>
    <scope>NUCLEOTIDE SEQUENCE [LARGE SCALE GENOMIC DNA]</scope>
    <source>
        <strain evidence="3">LaAM-08-1</strain>
    </source>
</reference>
<accession>A0A0C9XRU2</accession>
<reference evidence="2 3" key="1">
    <citation type="submission" date="2014-04" db="EMBL/GenBank/DDBJ databases">
        <authorList>
            <consortium name="DOE Joint Genome Institute"/>
            <person name="Kuo A."/>
            <person name="Kohler A."/>
            <person name="Nagy L.G."/>
            <person name="Floudas D."/>
            <person name="Copeland A."/>
            <person name="Barry K.W."/>
            <person name="Cichocki N."/>
            <person name="Veneault-Fourrey C."/>
            <person name="LaButti K."/>
            <person name="Lindquist E.A."/>
            <person name="Lipzen A."/>
            <person name="Lundell T."/>
            <person name="Morin E."/>
            <person name="Murat C."/>
            <person name="Sun H."/>
            <person name="Tunlid A."/>
            <person name="Henrissat B."/>
            <person name="Grigoriev I.V."/>
            <person name="Hibbett D.S."/>
            <person name="Martin F."/>
            <person name="Nordberg H.P."/>
            <person name="Cantor M.N."/>
            <person name="Hua S.X."/>
        </authorList>
    </citation>
    <scope>NUCLEOTIDE SEQUENCE [LARGE SCALE GENOMIC DNA]</scope>
    <source>
        <strain evidence="2 3">LaAM-08-1</strain>
    </source>
</reference>
<evidence type="ECO:0000313" key="3">
    <source>
        <dbReference type="Proteomes" id="UP000054477"/>
    </source>
</evidence>
<feature type="signal peptide" evidence="1">
    <location>
        <begin position="1"/>
        <end position="24"/>
    </location>
</feature>
<evidence type="ECO:0000313" key="2">
    <source>
        <dbReference type="EMBL" id="KIK00422.1"/>
    </source>
</evidence>
<protein>
    <recommendedName>
        <fullName evidence="4">Secreted protein</fullName>
    </recommendedName>
</protein>
<dbReference type="EMBL" id="KN838626">
    <property type="protein sequence ID" value="KIK00422.1"/>
    <property type="molecule type" value="Genomic_DNA"/>
</dbReference>
<dbReference type="HOGENOM" id="CLU_2400042_0_0_1"/>
<organism evidence="2 3">
    <name type="scientific">Laccaria amethystina LaAM-08-1</name>
    <dbReference type="NCBI Taxonomy" id="1095629"/>
    <lineage>
        <taxon>Eukaryota</taxon>
        <taxon>Fungi</taxon>
        <taxon>Dikarya</taxon>
        <taxon>Basidiomycota</taxon>
        <taxon>Agaricomycotina</taxon>
        <taxon>Agaricomycetes</taxon>
        <taxon>Agaricomycetidae</taxon>
        <taxon>Agaricales</taxon>
        <taxon>Agaricineae</taxon>
        <taxon>Hydnangiaceae</taxon>
        <taxon>Laccaria</taxon>
    </lineage>
</organism>
<evidence type="ECO:0008006" key="4">
    <source>
        <dbReference type="Google" id="ProtNLM"/>
    </source>
</evidence>
<feature type="chain" id="PRO_5002222951" description="Secreted protein" evidence="1">
    <location>
        <begin position="25"/>
        <end position="93"/>
    </location>
</feature>